<dbReference type="AlphaFoldDB" id="A0A8S3G5L6"/>
<evidence type="ECO:0000313" key="2">
    <source>
        <dbReference type="EMBL" id="CAF5217425.1"/>
    </source>
</evidence>
<reference evidence="1" key="1">
    <citation type="submission" date="2021-02" db="EMBL/GenBank/DDBJ databases">
        <authorList>
            <person name="Nowell W R."/>
        </authorList>
    </citation>
    <scope>NUCLEOTIDE SEQUENCE</scope>
</reference>
<dbReference type="EMBL" id="CAJOBJ010360114">
    <property type="protein sequence ID" value="CAF5217425.1"/>
    <property type="molecule type" value="Genomic_DNA"/>
</dbReference>
<protein>
    <submittedName>
        <fullName evidence="1">Uncharacterized protein</fullName>
    </submittedName>
</protein>
<evidence type="ECO:0000313" key="3">
    <source>
        <dbReference type="Proteomes" id="UP000681967"/>
    </source>
</evidence>
<feature type="non-terminal residue" evidence="1">
    <location>
        <position position="44"/>
    </location>
</feature>
<accession>A0A8S3G5L6</accession>
<evidence type="ECO:0000313" key="1">
    <source>
        <dbReference type="EMBL" id="CAF5148281.1"/>
    </source>
</evidence>
<dbReference type="Proteomes" id="UP000681967">
    <property type="component" value="Unassembled WGS sequence"/>
</dbReference>
<sequence length="44" mass="5017">MPRTARINEKPFEKALREIGIDDVALLNSSKPSADIWSRICSRM</sequence>
<dbReference type="EMBL" id="CAJOBH010256160">
    <property type="protein sequence ID" value="CAF5148281.1"/>
    <property type="molecule type" value="Genomic_DNA"/>
</dbReference>
<proteinExistence type="predicted"/>
<comment type="caution">
    <text evidence="1">The sequence shown here is derived from an EMBL/GenBank/DDBJ whole genome shotgun (WGS) entry which is preliminary data.</text>
</comment>
<gene>
    <name evidence="1" type="ORF">BYL167_LOCUS71710</name>
    <name evidence="2" type="ORF">GIL414_LOCUS82420</name>
</gene>
<name>A0A8S3G5L6_9BILA</name>
<organism evidence="1 3">
    <name type="scientific">Rotaria magnacalcarata</name>
    <dbReference type="NCBI Taxonomy" id="392030"/>
    <lineage>
        <taxon>Eukaryota</taxon>
        <taxon>Metazoa</taxon>
        <taxon>Spiralia</taxon>
        <taxon>Gnathifera</taxon>
        <taxon>Rotifera</taxon>
        <taxon>Eurotatoria</taxon>
        <taxon>Bdelloidea</taxon>
        <taxon>Philodinida</taxon>
        <taxon>Philodinidae</taxon>
        <taxon>Rotaria</taxon>
    </lineage>
</organism>
<dbReference type="Proteomes" id="UP000681720">
    <property type="component" value="Unassembled WGS sequence"/>
</dbReference>